<evidence type="ECO:0000313" key="2">
    <source>
        <dbReference type="EMBL" id="OAT80751.1"/>
    </source>
</evidence>
<proteinExistence type="predicted"/>
<dbReference type="InterPro" id="IPR052024">
    <property type="entry name" value="Methanogen_methyltrans"/>
</dbReference>
<dbReference type="AlphaFoldDB" id="A0A1B7LCT9"/>
<protein>
    <recommendedName>
        <fullName evidence="1">Uroporphyrinogen decarboxylase (URO-D) domain-containing protein</fullName>
    </recommendedName>
</protein>
<dbReference type="InterPro" id="IPR000257">
    <property type="entry name" value="Uroporphyrinogen_deCOase"/>
</dbReference>
<feature type="domain" description="Uroporphyrinogen decarboxylase (URO-D)" evidence="1">
    <location>
        <begin position="97"/>
        <end position="290"/>
    </location>
</feature>
<gene>
    <name evidence="2" type="ORF">A6M21_12960</name>
</gene>
<accession>A0A1B7LCT9</accession>
<dbReference type="Proteomes" id="UP000078532">
    <property type="component" value="Unassembled WGS sequence"/>
</dbReference>
<dbReference type="GO" id="GO:0006779">
    <property type="term" value="P:porphyrin-containing compound biosynthetic process"/>
    <property type="evidence" value="ECO:0007669"/>
    <property type="project" value="InterPro"/>
</dbReference>
<dbReference type="SUPFAM" id="SSF51726">
    <property type="entry name" value="UROD/MetE-like"/>
    <property type="match status" value="1"/>
</dbReference>
<dbReference type="GO" id="GO:0004853">
    <property type="term" value="F:uroporphyrinogen decarboxylase activity"/>
    <property type="evidence" value="ECO:0007669"/>
    <property type="project" value="InterPro"/>
</dbReference>
<name>A0A1B7LCT9_9FIRM</name>
<organism evidence="2 3">
    <name type="scientific">Desulfotomaculum copahuensis</name>
    <dbReference type="NCBI Taxonomy" id="1838280"/>
    <lineage>
        <taxon>Bacteria</taxon>
        <taxon>Bacillati</taxon>
        <taxon>Bacillota</taxon>
        <taxon>Clostridia</taxon>
        <taxon>Eubacteriales</taxon>
        <taxon>Desulfotomaculaceae</taxon>
        <taxon>Desulfotomaculum</taxon>
    </lineage>
</organism>
<dbReference type="EMBL" id="LYVF01000174">
    <property type="protein sequence ID" value="OAT80751.1"/>
    <property type="molecule type" value="Genomic_DNA"/>
</dbReference>
<evidence type="ECO:0000259" key="1">
    <source>
        <dbReference type="Pfam" id="PF01208"/>
    </source>
</evidence>
<evidence type="ECO:0000313" key="3">
    <source>
        <dbReference type="Proteomes" id="UP000078532"/>
    </source>
</evidence>
<keyword evidence="3" id="KW-1185">Reference proteome</keyword>
<sequence>MALAIGHRVPDRPPRGEICIDDALVRSVLGCAIVGFAERREFARRLGLDIICLSPVFPVETAGGGMPAVAEAAWPDLDRWVRESDLFVFVMLDGAFGWGARLWGYEHFFSTVARESPELTDLIRAVERFNLELAERAAGAGAMGVLIADDIAYRRGPVVHPAVLRRHFFPSLARQAAGLTELRVPVFFHSDGNLDELLADIAGAGFHGLQCIEAAAGMDIGRIKRQYGDRLCLWGNLDPEELILPRSRPELRNTVQALIDVASPGGGYIFGTSSGLIKGMRVENLQVVYDIQL</sequence>
<dbReference type="PANTHER" id="PTHR47099:SF1">
    <property type="entry name" value="METHYLCOBAMIDE:COM METHYLTRANSFERASE MTBA"/>
    <property type="match status" value="1"/>
</dbReference>
<dbReference type="Gene3D" id="3.20.20.210">
    <property type="match status" value="1"/>
</dbReference>
<dbReference type="STRING" id="1838280.A6M21_12960"/>
<dbReference type="PANTHER" id="PTHR47099">
    <property type="entry name" value="METHYLCOBAMIDE:COM METHYLTRANSFERASE MTBA"/>
    <property type="match status" value="1"/>
</dbReference>
<dbReference type="Pfam" id="PF01208">
    <property type="entry name" value="URO-D"/>
    <property type="match status" value="1"/>
</dbReference>
<reference evidence="2 3" key="1">
    <citation type="submission" date="2016-04" db="EMBL/GenBank/DDBJ databases">
        <authorList>
            <person name="Evans L.H."/>
            <person name="Alamgir A."/>
            <person name="Owens N."/>
            <person name="Weber N.D."/>
            <person name="Virtaneva K."/>
            <person name="Barbian K."/>
            <person name="Babar A."/>
            <person name="Rosenke K."/>
        </authorList>
    </citation>
    <scope>NUCLEOTIDE SEQUENCE [LARGE SCALE GENOMIC DNA]</scope>
    <source>
        <strain evidence="2 3">LMa1</strain>
    </source>
</reference>
<dbReference type="InterPro" id="IPR038071">
    <property type="entry name" value="UROD/MetE-like_sf"/>
</dbReference>
<comment type="caution">
    <text evidence="2">The sequence shown here is derived from an EMBL/GenBank/DDBJ whole genome shotgun (WGS) entry which is preliminary data.</text>
</comment>